<dbReference type="Gene3D" id="3.40.800.20">
    <property type="entry name" value="Histone deacetylase domain"/>
    <property type="match status" value="1"/>
</dbReference>
<comment type="caution">
    <text evidence="4">The sequence shown here is derived from an EMBL/GenBank/DDBJ whole genome shotgun (WGS) entry which is preliminary data.</text>
</comment>
<dbReference type="OrthoDB" id="9808367at2"/>
<dbReference type="InterPro" id="IPR023801">
    <property type="entry name" value="His_deacetylse_dom"/>
</dbReference>
<dbReference type="InterPro" id="IPR044150">
    <property type="entry name" value="HDAC_classIV"/>
</dbReference>
<evidence type="ECO:0000313" key="5">
    <source>
        <dbReference type="Proteomes" id="UP000242258"/>
    </source>
</evidence>
<dbReference type="InterPro" id="IPR000286">
    <property type="entry name" value="HDACs"/>
</dbReference>
<dbReference type="CDD" id="cd09993">
    <property type="entry name" value="HDAC_classIV"/>
    <property type="match status" value="1"/>
</dbReference>
<proteinExistence type="inferred from homology"/>
<dbReference type="SUPFAM" id="SSF52768">
    <property type="entry name" value="Arginase/deacetylase"/>
    <property type="match status" value="1"/>
</dbReference>
<organism evidence="4 5">
    <name type="scientific">Rheinheimera salexigens</name>
    <dbReference type="NCBI Taxonomy" id="1628148"/>
    <lineage>
        <taxon>Bacteria</taxon>
        <taxon>Pseudomonadati</taxon>
        <taxon>Pseudomonadota</taxon>
        <taxon>Gammaproteobacteria</taxon>
        <taxon>Chromatiales</taxon>
        <taxon>Chromatiaceae</taxon>
        <taxon>Rheinheimera</taxon>
    </lineage>
</organism>
<dbReference type="InterPro" id="IPR023696">
    <property type="entry name" value="Ureohydrolase_dom_sf"/>
</dbReference>
<sequence>MAATHLPALVYHPCYSELDLPERHRYPITKYRELYQQLLNLNVPASAFTTPNAITADQLQLSHSADYIAALQHGTICPKAMRRIGFPWSATLFSRSLHSLGGGLATAQLAMQHGIAIHLTGGYHHAFANAGSGFCLFNDLVFAAQSMLLQGVDKILIFDLDVHQGDGTAHMLQNEQRIISSSIHCEKNFPSRKQLSDWDVGVSKDCSDSEYLATVAESLDTLIRLHQPELVIYDAGVDCHQDDELGLLNLSSQTIFQRDLLVLSRCYQQNIPVAAVIGGGYQRNITALVQLHLQLFKAAFTVTGSLLASKIKT</sequence>
<reference evidence="5" key="1">
    <citation type="submission" date="2016-09" db="EMBL/GenBank/DDBJ databases">
        <authorList>
            <person name="Wan X."/>
            <person name="Hou S."/>
        </authorList>
    </citation>
    <scope>NUCLEOTIDE SEQUENCE [LARGE SCALE GENOMIC DNA]</scope>
    <source>
        <strain evidence="5">KH87</strain>
    </source>
</reference>
<comment type="similarity">
    <text evidence="1">Belongs to the histone deacetylase family.</text>
</comment>
<evidence type="ECO:0000256" key="1">
    <source>
        <dbReference type="ARBA" id="ARBA00005947"/>
    </source>
</evidence>
<dbReference type="Pfam" id="PF00850">
    <property type="entry name" value="Hist_deacetyl"/>
    <property type="match status" value="1"/>
</dbReference>
<dbReference type="RefSeq" id="WP_070050105.1">
    <property type="nucleotide sequence ID" value="NZ_CBCSDO010000002.1"/>
</dbReference>
<evidence type="ECO:0000259" key="3">
    <source>
        <dbReference type="Pfam" id="PF00850"/>
    </source>
</evidence>
<dbReference type="GO" id="GO:0016787">
    <property type="term" value="F:hydrolase activity"/>
    <property type="evidence" value="ECO:0007669"/>
    <property type="project" value="UniProtKB-KW"/>
</dbReference>
<evidence type="ECO:0000256" key="2">
    <source>
        <dbReference type="ARBA" id="ARBA00022801"/>
    </source>
</evidence>
<dbReference type="AlphaFoldDB" id="A0A1E7Q8Y1"/>
<dbReference type="InterPro" id="IPR037138">
    <property type="entry name" value="His_deacetylse_dom_sf"/>
</dbReference>
<protein>
    <submittedName>
        <fullName evidence="4">Histone deacetylase</fullName>
    </submittedName>
</protein>
<evidence type="ECO:0000313" key="4">
    <source>
        <dbReference type="EMBL" id="OEY70551.1"/>
    </source>
</evidence>
<feature type="domain" description="Histone deacetylase" evidence="3">
    <location>
        <begin position="29"/>
        <end position="287"/>
    </location>
</feature>
<dbReference type="Proteomes" id="UP000242258">
    <property type="component" value="Unassembled WGS sequence"/>
</dbReference>
<dbReference type="GO" id="GO:0004407">
    <property type="term" value="F:histone deacetylase activity"/>
    <property type="evidence" value="ECO:0007669"/>
    <property type="project" value="InterPro"/>
</dbReference>
<dbReference type="PRINTS" id="PR01270">
    <property type="entry name" value="HDASUPER"/>
</dbReference>
<name>A0A1E7Q8Y1_9GAMM</name>
<gene>
    <name evidence="4" type="ORF">BI198_13995</name>
</gene>
<keyword evidence="5" id="KW-1185">Reference proteome</keyword>
<dbReference type="PANTHER" id="PTHR10625">
    <property type="entry name" value="HISTONE DEACETYLASE HDAC1-RELATED"/>
    <property type="match status" value="1"/>
</dbReference>
<dbReference type="PANTHER" id="PTHR10625:SF19">
    <property type="entry name" value="HISTONE DEACETYLASE 12"/>
    <property type="match status" value="1"/>
</dbReference>
<dbReference type="GO" id="GO:0040029">
    <property type="term" value="P:epigenetic regulation of gene expression"/>
    <property type="evidence" value="ECO:0007669"/>
    <property type="project" value="TreeGrafter"/>
</dbReference>
<keyword evidence="2" id="KW-0378">Hydrolase</keyword>
<dbReference type="EMBL" id="MKEK01000001">
    <property type="protein sequence ID" value="OEY70551.1"/>
    <property type="molecule type" value="Genomic_DNA"/>
</dbReference>
<accession>A0A1E7Q8Y1</accession>
<dbReference type="STRING" id="1628148.BI198_13995"/>